<dbReference type="EMBL" id="CP159258">
    <property type="protein sequence ID" value="XCG74717.1"/>
    <property type="molecule type" value="Genomic_DNA"/>
</dbReference>
<organism evidence="1">
    <name type="scientific">Pseudomonas sp. MYb327</name>
    <dbReference type="NCBI Taxonomy" id="2745230"/>
    <lineage>
        <taxon>Bacteria</taxon>
        <taxon>Pseudomonadati</taxon>
        <taxon>Pseudomonadota</taxon>
        <taxon>Gammaproteobacteria</taxon>
        <taxon>Pseudomonadales</taxon>
        <taxon>Pseudomonadaceae</taxon>
        <taxon>Pseudomonas</taxon>
    </lineage>
</organism>
<reference evidence="1" key="1">
    <citation type="submission" date="2024-06" db="EMBL/GenBank/DDBJ databases">
        <title>The Caenorhabditis elegans bacterial microbiome influences microsporidia infection through nutrient limitation and inhibiting parasite invasion.</title>
        <authorList>
            <person name="Tamim El Jarkass H."/>
            <person name="Castelblanco S."/>
            <person name="Kaur M."/>
            <person name="Wan Y.C."/>
            <person name="Ellis A.E."/>
            <person name="Sheldon R.D."/>
            <person name="Lien E.C."/>
            <person name="Burton N.O."/>
            <person name="Wright G.D."/>
            <person name="Reinke A.W."/>
        </authorList>
    </citation>
    <scope>NUCLEOTIDE SEQUENCE</scope>
    <source>
        <strain evidence="1">MYb327</strain>
    </source>
</reference>
<protein>
    <submittedName>
        <fullName evidence="1">Uncharacterized protein</fullName>
    </submittedName>
</protein>
<accession>A0AAU8E2P8</accession>
<dbReference type="RefSeq" id="WP_339555373.1">
    <property type="nucleotide sequence ID" value="NZ_CP159258.1"/>
</dbReference>
<dbReference type="AlphaFoldDB" id="A0AAU8E2P8"/>
<name>A0AAU8E2P8_9PSED</name>
<evidence type="ECO:0000313" key="1">
    <source>
        <dbReference type="EMBL" id="XCG74717.1"/>
    </source>
</evidence>
<sequence>MTTRTMVTEPLVDVAKPVMTSPVGGRIYSAPVLVSGIASIGSVIGTADYEASFFEPSQLVKGNIPPDKSIHFNYDLTPGPKRLDIRTGYRVGSDQSWSPWLAIDWFYVLTPPID</sequence>
<gene>
    <name evidence="1" type="ORF">ABVN21_01095</name>
</gene>
<proteinExistence type="predicted"/>